<proteinExistence type="predicted"/>
<organism evidence="2 4">
    <name type="scientific">Mycena citricolor</name>
    <dbReference type="NCBI Taxonomy" id="2018698"/>
    <lineage>
        <taxon>Eukaryota</taxon>
        <taxon>Fungi</taxon>
        <taxon>Dikarya</taxon>
        <taxon>Basidiomycota</taxon>
        <taxon>Agaricomycotina</taxon>
        <taxon>Agaricomycetes</taxon>
        <taxon>Agaricomycetidae</taxon>
        <taxon>Agaricales</taxon>
        <taxon>Marasmiineae</taxon>
        <taxon>Mycenaceae</taxon>
        <taxon>Mycena</taxon>
    </lineage>
</organism>
<dbReference type="Proteomes" id="UP001295794">
    <property type="component" value="Unassembled WGS sequence"/>
</dbReference>
<feature type="region of interest" description="Disordered" evidence="1">
    <location>
        <begin position="1"/>
        <end position="22"/>
    </location>
</feature>
<sequence length="103" mass="11469">MWTLPGLRPVSSHTEHGGSGQALIVGSEMRGDRCVAREERRIAARRVFVGSWKADWTPVMTRCRHEEAAPWVEMSCLWVYRGPCAGGCYRRSIVGSRVAVPPS</sequence>
<evidence type="ECO:0000313" key="4">
    <source>
        <dbReference type="Proteomes" id="UP001295794"/>
    </source>
</evidence>
<evidence type="ECO:0000313" key="3">
    <source>
        <dbReference type="EMBL" id="CAK5281223.1"/>
    </source>
</evidence>
<comment type="caution">
    <text evidence="2">The sequence shown here is derived from an EMBL/GenBank/DDBJ whole genome shotgun (WGS) entry which is preliminary data.</text>
</comment>
<evidence type="ECO:0000313" key="2">
    <source>
        <dbReference type="EMBL" id="CAK5265409.1"/>
    </source>
</evidence>
<dbReference type="EMBL" id="CAVNYO010000088">
    <property type="protein sequence ID" value="CAK5265409.1"/>
    <property type="molecule type" value="Genomic_DNA"/>
</dbReference>
<reference evidence="2" key="1">
    <citation type="submission" date="2023-11" db="EMBL/GenBank/DDBJ databases">
        <authorList>
            <person name="De Vega J J."/>
            <person name="De Vega J J."/>
        </authorList>
    </citation>
    <scope>NUCLEOTIDE SEQUENCE</scope>
</reference>
<evidence type="ECO:0000256" key="1">
    <source>
        <dbReference type="SAM" id="MobiDB-lite"/>
    </source>
</evidence>
<keyword evidence="4" id="KW-1185">Reference proteome</keyword>
<dbReference type="AlphaFoldDB" id="A0AAD2GWN8"/>
<dbReference type="EMBL" id="CAVNYO010000444">
    <property type="protein sequence ID" value="CAK5281223.1"/>
    <property type="molecule type" value="Genomic_DNA"/>
</dbReference>
<protein>
    <submittedName>
        <fullName evidence="2">Uncharacterized protein</fullName>
    </submittedName>
</protein>
<accession>A0AAD2GWN8</accession>
<name>A0AAD2GWN8_9AGAR</name>
<gene>
    <name evidence="3" type="ORF">MYCIT1_LOCUS32185</name>
    <name evidence="2" type="ORF">MYCIT1_LOCUS6368</name>
</gene>